<comment type="similarity">
    <text evidence="1 5">Belongs to the AB hydrolase superfamily.</text>
</comment>
<evidence type="ECO:0000256" key="1">
    <source>
        <dbReference type="ARBA" id="ARBA00008645"/>
    </source>
</evidence>
<dbReference type="PANTHER" id="PTHR14189">
    <property type="entry name" value="PROTEIN PHOSPHATASE METHYLESTERASE-1 RELATED"/>
    <property type="match status" value="1"/>
</dbReference>
<dbReference type="GO" id="GO:0051723">
    <property type="term" value="F:protein methylesterase activity"/>
    <property type="evidence" value="ECO:0007669"/>
    <property type="project" value="UniProtKB-EC"/>
</dbReference>
<dbReference type="SUPFAM" id="SSF53474">
    <property type="entry name" value="alpha/beta-Hydrolases"/>
    <property type="match status" value="1"/>
</dbReference>
<evidence type="ECO:0000256" key="4">
    <source>
        <dbReference type="ARBA" id="ARBA00049203"/>
    </source>
</evidence>
<keyword evidence="9" id="KW-1185">Reference proteome</keyword>
<feature type="active site" evidence="6">
    <location>
        <position position="173"/>
    </location>
</feature>
<dbReference type="PANTHER" id="PTHR14189:SF0">
    <property type="entry name" value="PROTEIN PHOSPHATASE METHYLESTERASE 1"/>
    <property type="match status" value="1"/>
</dbReference>
<sequence length="409" mass="44668">MTVLVADGVSRGHFILIRSIFVVKTMSSLHKNLLKSALPPKIPDSMKSGSSRSMPGRKKNYTPVLYDKYFDSYEDVHVNGNVFRVYRLGSEGPILFLLHGGGFSALSWALFATSVTSMAQCQVLAMDIRGHGNTHTDNDEDLSAFTLAKDVGDVLKTMYPDDSIPPVVLMGHSMGGAVAVRAASEDFVPGLAGLAVIDVVEGTAMDALTSMQSFLRGRPKTFRSLEHAIEWCVRTGQIRNVDSARVSMPGQLKNVKSGTLSTSDISEAAQHEDINTPEVVVAENCIKEEDESSPSIEFKLPPTIAEGESSATYTWRIDLAATEKHWSGWFQGLSSRFLSVSCPKMLLLAGIDRLDRELTVGQMQGKFQMQVLPQCGHAVHEDVPDKVAEVLATFLVRYKLAEPASNFNV</sequence>
<dbReference type="EMBL" id="JAPTSV010000001">
    <property type="protein sequence ID" value="KAJ1531545.1"/>
    <property type="molecule type" value="Genomic_DNA"/>
</dbReference>
<organism evidence="8 9">
    <name type="scientific">Megalurothrips usitatus</name>
    <name type="common">bean blossom thrips</name>
    <dbReference type="NCBI Taxonomy" id="439358"/>
    <lineage>
        <taxon>Eukaryota</taxon>
        <taxon>Metazoa</taxon>
        <taxon>Ecdysozoa</taxon>
        <taxon>Arthropoda</taxon>
        <taxon>Hexapoda</taxon>
        <taxon>Insecta</taxon>
        <taxon>Pterygota</taxon>
        <taxon>Neoptera</taxon>
        <taxon>Paraneoptera</taxon>
        <taxon>Thysanoptera</taxon>
        <taxon>Terebrantia</taxon>
        <taxon>Thripoidea</taxon>
        <taxon>Thripidae</taxon>
        <taxon>Megalurothrips</taxon>
    </lineage>
</organism>
<evidence type="ECO:0000313" key="9">
    <source>
        <dbReference type="Proteomes" id="UP001075354"/>
    </source>
</evidence>
<reference evidence="8" key="1">
    <citation type="submission" date="2022-12" db="EMBL/GenBank/DDBJ databases">
        <title>Chromosome-level genome assembly of the bean flower thrips Megalurothrips usitatus.</title>
        <authorList>
            <person name="Ma L."/>
            <person name="Liu Q."/>
            <person name="Li H."/>
            <person name="Cai W."/>
        </authorList>
    </citation>
    <scope>NUCLEOTIDE SEQUENCE</scope>
    <source>
        <strain evidence="8">Cailab_2022a</strain>
    </source>
</reference>
<evidence type="ECO:0000256" key="3">
    <source>
        <dbReference type="ARBA" id="ARBA00022801"/>
    </source>
</evidence>
<evidence type="ECO:0000259" key="7">
    <source>
        <dbReference type="Pfam" id="PF12697"/>
    </source>
</evidence>
<dbReference type="AlphaFoldDB" id="A0AAV7Y1T2"/>
<proteinExistence type="inferred from homology"/>
<protein>
    <recommendedName>
        <fullName evidence="5">Protein phosphatase methylesterase 1</fullName>
        <shortName evidence="5">PME-1</shortName>
        <ecNumber evidence="5">3.1.1.-</ecNumber>
    </recommendedName>
</protein>
<keyword evidence="3 5" id="KW-0378">Hydrolase</keyword>
<evidence type="ECO:0000313" key="8">
    <source>
        <dbReference type="EMBL" id="KAJ1531545.1"/>
    </source>
</evidence>
<dbReference type="Pfam" id="PF12697">
    <property type="entry name" value="Abhydrolase_6"/>
    <property type="match status" value="1"/>
</dbReference>
<dbReference type="InterPro" id="IPR029058">
    <property type="entry name" value="AB_hydrolase_fold"/>
</dbReference>
<feature type="active site" evidence="6">
    <location>
        <position position="198"/>
    </location>
</feature>
<name>A0AAV7Y1T2_9NEOP</name>
<dbReference type="EC" id="3.1.1.-" evidence="5"/>
<feature type="domain" description="AB hydrolase-1" evidence="7">
    <location>
        <begin position="95"/>
        <end position="390"/>
    </location>
</feature>
<dbReference type="Gene3D" id="3.40.50.1820">
    <property type="entry name" value="alpha/beta hydrolase"/>
    <property type="match status" value="1"/>
</dbReference>
<evidence type="ECO:0000256" key="6">
    <source>
        <dbReference type="PIRSR" id="PIRSR022950-1"/>
    </source>
</evidence>
<evidence type="ECO:0000256" key="2">
    <source>
        <dbReference type="ARBA" id="ARBA00022487"/>
    </source>
</evidence>
<dbReference type="InterPro" id="IPR000073">
    <property type="entry name" value="AB_hydrolase_1"/>
</dbReference>
<comment type="caution">
    <text evidence="8">The sequence shown here is derived from an EMBL/GenBank/DDBJ whole genome shotgun (WGS) entry which is preliminary data.</text>
</comment>
<dbReference type="InterPro" id="IPR016812">
    <property type="entry name" value="PPase_methylesterase_euk"/>
</dbReference>
<comment type="function">
    <text evidence="5">Demethylates proteins that have been reversibly carboxymethylated.</text>
</comment>
<accession>A0AAV7Y1T2</accession>
<keyword evidence="2 5" id="KW-0719">Serine esterase</keyword>
<feature type="active site" evidence="6">
    <location>
        <position position="377"/>
    </location>
</feature>
<comment type="catalytic activity">
    <reaction evidence="4">
        <text>[phosphatase 2A protein]-C-terminal L-leucine methyl ester + H2O = [phosphatase 2A protein]-C-terminal L-leucine + methanol + H(+)</text>
        <dbReference type="Rhea" id="RHEA:48548"/>
        <dbReference type="Rhea" id="RHEA-COMP:12134"/>
        <dbReference type="Rhea" id="RHEA-COMP:12135"/>
        <dbReference type="ChEBI" id="CHEBI:15377"/>
        <dbReference type="ChEBI" id="CHEBI:15378"/>
        <dbReference type="ChEBI" id="CHEBI:17790"/>
        <dbReference type="ChEBI" id="CHEBI:90516"/>
        <dbReference type="ChEBI" id="CHEBI:90517"/>
        <dbReference type="EC" id="3.1.1.89"/>
    </reaction>
</comment>
<dbReference type="Proteomes" id="UP001075354">
    <property type="component" value="Chromosome 1"/>
</dbReference>
<dbReference type="PIRSF" id="PIRSF022950">
    <property type="entry name" value="PPase_methylesterase_euk"/>
    <property type="match status" value="1"/>
</dbReference>
<gene>
    <name evidence="8" type="ORF">ONE63_000218</name>
</gene>
<evidence type="ECO:0000256" key="5">
    <source>
        <dbReference type="PIRNR" id="PIRNR022950"/>
    </source>
</evidence>